<comment type="caution">
    <text evidence="10">The sequence shown here is derived from an EMBL/GenBank/DDBJ whole genome shotgun (WGS) entry which is preliminary data.</text>
</comment>
<sequence length="680" mass="79524">MHRDTDQLAFPMLVDHGFTVLSNHHNTAMTNSEIQIRNLQETLTIKCENRHDYEQWMESLNLLQEKAFCFENKNDTRFHSFAQIRYNQLGYWFINGKSYMESIAKAILLAKEEIFITDWWLSPEIMLIRPNDDETMRLDNLLGKKADDGVRIYVMISKELSFVSSRNSSHTKQALINKSKIGNIKVIRHPNHNRINNTLLWSHNEKSLIIDQKIAFIGGIDLCFGRWDNEYHRLVDLDEKTKQVGEESMDTSNRYFIGKDYVNVYEGQIDNVERFGEDFIDRKMLPRTPWHDEALVVFGEVARDAARHFIQRWNIHKTEKFDNDSSYSFILPRTYDDKEELTVNNWKEFLEGHPCQINAQCVRSIGPWSASTRTTETSILNAYIQMIDGAEHFIFIENEFFVTVANDSFIQNPVSETLYQRIVRAHRLGEKFRIYIVLPLLPGSDNVNIVQASLYFIMRSIAKGDNSLFKRLEKAGIQPNDYISFFGLRQYDILMGVLATEIIFVHSKLMIVDDRMAICGSANINDRSLLGERDSELCVVINDIEEEQCLFNGRSVRVGKFCSSWRRRLFSMMLGTMGHNENKIDVTDPVSDQFYNYFREVAHKNTLIYEETFGVLPTNCVRRFDQMYNYTDKPKLKDTHPNQAHEKLKNIQGLVVEYPIYFLNEENYLPSLRTREGISY</sequence>
<dbReference type="GO" id="GO:0004630">
    <property type="term" value="F:phospholipase D activity"/>
    <property type="evidence" value="ECO:0007669"/>
    <property type="project" value="UniProtKB-EC"/>
</dbReference>
<keyword evidence="6" id="KW-0443">Lipid metabolism</keyword>
<protein>
    <recommendedName>
        <fullName evidence="2">phospholipase D</fullName>
        <ecNumber evidence="2">3.1.4.4</ecNumber>
    </recommendedName>
</protein>
<dbReference type="GO" id="GO:0060627">
    <property type="term" value="P:regulation of vesicle-mediated transport"/>
    <property type="evidence" value="ECO:0007669"/>
    <property type="project" value="TreeGrafter"/>
</dbReference>
<keyword evidence="11" id="KW-1185">Reference proteome</keyword>
<dbReference type="OrthoDB" id="14911at2759"/>
<dbReference type="InterPro" id="IPR001849">
    <property type="entry name" value="PH_domain"/>
</dbReference>
<dbReference type="PROSITE" id="PS50035">
    <property type="entry name" value="PLD"/>
    <property type="match status" value="2"/>
</dbReference>
<dbReference type="AlphaFoldDB" id="A0A815SWI2"/>
<dbReference type="Pfam" id="PF00614">
    <property type="entry name" value="PLDc"/>
    <property type="match status" value="1"/>
</dbReference>
<dbReference type="CDD" id="cd09141">
    <property type="entry name" value="PLDc_vPLD1_2_yPLD_like_2"/>
    <property type="match status" value="1"/>
</dbReference>
<evidence type="ECO:0000313" key="9">
    <source>
        <dbReference type="EMBL" id="CAF1271898.1"/>
    </source>
</evidence>
<evidence type="ECO:0000256" key="1">
    <source>
        <dbReference type="ARBA" id="ARBA00000798"/>
    </source>
</evidence>
<dbReference type="InterPro" id="IPR001736">
    <property type="entry name" value="PLipase_D/transphosphatidylase"/>
</dbReference>
<dbReference type="GO" id="GO:0035556">
    <property type="term" value="P:intracellular signal transduction"/>
    <property type="evidence" value="ECO:0007669"/>
    <property type="project" value="InterPro"/>
</dbReference>
<keyword evidence="3" id="KW-0677">Repeat</keyword>
<dbReference type="GO" id="GO:0006654">
    <property type="term" value="P:phosphatidic acid biosynthetic process"/>
    <property type="evidence" value="ECO:0007669"/>
    <property type="project" value="InterPro"/>
</dbReference>
<dbReference type="InterPro" id="IPR025202">
    <property type="entry name" value="PLD-like_dom"/>
</dbReference>
<dbReference type="PANTHER" id="PTHR18896">
    <property type="entry name" value="PHOSPHOLIPASE D"/>
    <property type="match status" value="1"/>
</dbReference>
<dbReference type="PANTHER" id="PTHR18896:SF76">
    <property type="entry name" value="PHOSPHOLIPASE"/>
    <property type="match status" value="1"/>
</dbReference>
<keyword evidence="5" id="KW-0442">Lipid degradation</keyword>
<feature type="domain" description="PLD phosphodiesterase" evidence="8">
    <location>
        <begin position="501"/>
        <end position="528"/>
    </location>
</feature>
<evidence type="ECO:0000256" key="5">
    <source>
        <dbReference type="ARBA" id="ARBA00022963"/>
    </source>
</evidence>
<dbReference type="SMART" id="SM00155">
    <property type="entry name" value="PLDc"/>
    <property type="match status" value="2"/>
</dbReference>
<evidence type="ECO:0000313" key="11">
    <source>
        <dbReference type="Proteomes" id="UP000663832"/>
    </source>
</evidence>
<dbReference type="Pfam" id="PF13091">
    <property type="entry name" value="PLDc_2"/>
    <property type="match status" value="1"/>
</dbReference>
<gene>
    <name evidence="9" type="ORF">BJG266_LOCUS30710</name>
    <name evidence="10" type="ORF">QVE165_LOCUS43145</name>
</gene>
<dbReference type="EC" id="3.1.4.4" evidence="2"/>
<keyword evidence="4" id="KW-0378">Hydrolase</keyword>
<dbReference type="PROSITE" id="PS50003">
    <property type="entry name" value="PH_DOMAIN"/>
    <property type="match status" value="1"/>
</dbReference>
<proteinExistence type="predicted"/>
<comment type="catalytic activity">
    <reaction evidence="1">
        <text>a 1,2-diacyl-sn-glycero-3-phosphocholine + H2O = a 1,2-diacyl-sn-glycero-3-phosphate + choline + H(+)</text>
        <dbReference type="Rhea" id="RHEA:14445"/>
        <dbReference type="ChEBI" id="CHEBI:15354"/>
        <dbReference type="ChEBI" id="CHEBI:15377"/>
        <dbReference type="ChEBI" id="CHEBI:15378"/>
        <dbReference type="ChEBI" id="CHEBI:57643"/>
        <dbReference type="ChEBI" id="CHEBI:58608"/>
        <dbReference type="EC" id="3.1.4.4"/>
    </reaction>
</comment>
<accession>A0A815SWI2</accession>
<dbReference type="Proteomes" id="UP000663832">
    <property type="component" value="Unassembled WGS sequence"/>
</dbReference>
<evidence type="ECO:0000256" key="3">
    <source>
        <dbReference type="ARBA" id="ARBA00022737"/>
    </source>
</evidence>
<evidence type="ECO:0000256" key="4">
    <source>
        <dbReference type="ARBA" id="ARBA00022801"/>
    </source>
</evidence>
<dbReference type="PIRSF" id="PIRSF009376">
    <property type="entry name" value="Phospholipase_D_euk"/>
    <property type="match status" value="1"/>
</dbReference>
<dbReference type="InterPro" id="IPR016555">
    <property type="entry name" value="PLipase_D_euk"/>
</dbReference>
<evidence type="ECO:0000256" key="6">
    <source>
        <dbReference type="ARBA" id="ARBA00023098"/>
    </source>
</evidence>
<feature type="domain" description="PLD phosphodiesterase" evidence="8">
    <location>
        <begin position="199"/>
        <end position="226"/>
    </location>
</feature>
<dbReference type="EMBL" id="CAJNOM010000548">
    <property type="protein sequence ID" value="CAF1495383.1"/>
    <property type="molecule type" value="Genomic_DNA"/>
</dbReference>
<dbReference type="SUPFAM" id="SSF56024">
    <property type="entry name" value="Phospholipase D/nuclease"/>
    <property type="match status" value="2"/>
</dbReference>
<evidence type="ECO:0000259" key="7">
    <source>
        <dbReference type="PROSITE" id="PS50003"/>
    </source>
</evidence>
<dbReference type="Gene3D" id="3.30.870.10">
    <property type="entry name" value="Endonuclease Chain A"/>
    <property type="match status" value="2"/>
</dbReference>
<reference evidence="10" key="1">
    <citation type="submission" date="2021-02" db="EMBL/GenBank/DDBJ databases">
        <authorList>
            <person name="Nowell W R."/>
        </authorList>
    </citation>
    <scope>NUCLEOTIDE SEQUENCE</scope>
</reference>
<feature type="domain" description="PH" evidence="7">
    <location>
        <begin position="1"/>
        <end position="65"/>
    </location>
</feature>
<evidence type="ECO:0000313" key="10">
    <source>
        <dbReference type="EMBL" id="CAF1495383.1"/>
    </source>
</evidence>
<dbReference type="EMBL" id="CAJNOI010000412">
    <property type="protein sequence ID" value="CAF1271898.1"/>
    <property type="molecule type" value="Genomic_DNA"/>
</dbReference>
<dbReference type="GO" id="GO:0009395">
    <property type="term" value="P:phospholipid catabolic process"/>
    <property type="evidence" value="ECO:0007669"/>
    <property type="project" value="TreeGrafter"/>
</dbReference>
<name>A0A815SWI2_9BILA</name>
<evidence type="ECO:0000256" key="2">
    <source>
        <dbReference type="ARBA" id="ARBA00012027"/>
    </source>
</evidence>
<organism evidence="10 11">
    <name type="scientific">Adineta steineri</name>
    <dbReference type="NCBI Taxonomy" id="433720"/>
    <lineage>
        <taxon>Eukaryota</taxon>
        <taxon>Metazoa</taxon>
        <taxon>Spiralia</taxon>
        <taxon>Gnathifera</taxon>
        <taxon>Rotifera</taxon>
        <taxon>Eurotatoria</taxon>
        <taxon>Bdelloidea</taxon>
        <taxon>Adinetida</taxon>
        <taxon>Adinetidae</taxon>
        <taxon>Adineta</taxon>
    </lineage>
</organism>
<evidence type="ECO:0000259" key="8">
    <source>
        <dbReference type="PROSITE" id="PS50035"/>
    </source>
</evidence>
<dbReference type="InterPro" id="IPR015679">
    <property type="entry name" value="PLipase_D_fam"/>
</dbReference>
<dbReference type="Proteomes" id="UP000663877">
    <property type="component" value="Unassembled WGS sequence"/>
</dbReference>